<organism evidence="10 11">
    <name type="scientific">Candidatus Blochmannia ocreatus</name>
    <name type="common">nom. nud.</name>
    <dbReference type="NCBI Taxonomy" id="251538"/>
    <lineage>
        <taxon>Bacteria</taxon>
        <taxon>Pseudomonadati</taxon>
        <taxon>Pseudomonadota</taxon>
        <taxon>Gammaproteobacteria</taxon>
        <taxon>Enterobacterales</taxon>
        <taxon>Enterobacteriaceae</taxon>
        <taxon>ant endosymbionts</taxon>
        <taxon>Candidatus Blochmanniella</taxon>
    </lineage>
</organism>
<dbReference type="PRINTS" id="PR00183">
    <property type="entry name" value="ECOLIPORIN"/>
</dbReference>
<evidence type="ECO:0000256" key="2">
    <source>
        <dbReference type="ARBA" id="ARBA00007539"/>
    </source>
</evidence>
<accession>A0ABY4SUF0</accession>
<keyword evidence="4" id="KW-0812">Transmembrane</keyword>
<keyword evidence="3" id="KW-1134">Transmembrane beta strand</keyword>
<sequence>MKLRCLTSLIATIVMASTAGAAEIYEKDGNTLSMFGTIVGGHYFSKDCVKDGDNSFVRYGFSGKTYVNDSIIGFGVWEHEIALRGVERTNMSNSNRILLGYAGIHFGNFGSIDYGRNYGVLYDVGAWTDVVPGFGGDISISDNFLSGRSSNVVTYRNKNLFGYVNGLDVALQYQGKNNVNHYTGRTVKTANGEGYGVSASYSLDNGLSIAVAYNNSKRLASQISLDSNNRYSDNIEAYNLGVKYDRKGMYVAATYGETFNMTPFGNFSDVLNPDSVCGFANKAKNVELVAQYQFGFGLRPSISYVHSKSSDMDNSGYGEFLKRSITFGTGFVFNKNVCTTIDYRLNLLSRSDFSRAANISTDNVIALGIAYVF</sequence>
<feature type="signal peptide" evidence="9">
    <location>
        <begin position="1"/>
        <end position="21"/>
    </location>
</feature>
<keyword evidence="6" id="KW-0406">Ion transport</keyword>
<evidence type="ECO:0000256" key="3">
    <source>
        <dbReference type="ARBA" id="ARBA00022452"/>
    </source>
</evidence>
<evidence type="ECO:0000256" key="5">
    <source>
        <dbReference type="ARBA" id="ARBA00022729"/>
    </source>
</evidence>
<dbReference type="Proteomes" id="UP001056834">
    <property type="component" value="Chromosome"/>
</dbReference>
<keyword evidence="6" id="KW-0626">Porin</keyword>
<evidence type="ECO:0000256" key="6">
    <source>
        <dbReference type="ARBA" id="ARBA00023114"/>
    </source>
</evidence>
<keyword evidence="11" id="KW-1185">Reference proteome</keyword>
<evidence type="ECO:0000313" key="10">
    <source>
        <dbReference type="EMBL" id="URJ24967.1"/>
    </source>
</evidence>
<dbReference type="InterPro" id="IPR033900">
    <property type="entry name" value="Gram_neg_porin_domain"/>
</dbReference>
<dbReference type="Pfam" id="PF00267">
    <property type="entry name" value="Porin_1"/>
    <property type="match status" value="1"/>
</dbReference>
<keyword evidence="5 9" id="KW-0732">Signal</keyword>
<reference evidence="10" key="1">
    <citation type="submission" date="2022-05" db="EMBL/GenBank/DDBJ databases">
        <title>Impact of host demography and evolutionary history on endosymbiont molecular evolution: a test in carpenter ants (Genus Camponotus) and their Blochmannia endosymbionts.</title>
        <authorList>
            <person name="Manthey J.D."/>
            <person name="Giron J.C."/>
            <person name="Hruska J.P."/>
        </authorList>
    </citation>
    <scope>NUCLEOTIDE SEQUENCE</scope>
    <source>
        <strain evidence="10">C-006</strain>
    </source>
</reference>
<gene>
    <name evidence="10" type="ORF">M9405_02305</name>
</gene>
<dbReference type="SUPFAM" id="SSF56935">
    <property type="entry name" value="Porins"/>
    <property type="match status" value="1"/>
</dbReference>
<evidence type="ECO:0000256" key="8">
    <source>
        <dbReference type="ARBA" id="ARBA00023237"/>
    </source>
</evidence>
<dbReference type="PANTHER" id="PTHR34501">
    <property type="entry name" value="PROTEIN YDDL-RELATED"/>
    <property type="match status" value="1"/>
</dbReference>
<dbReference type="InterPro" id="IPR050298">
    <property type="entry name" value="Gram-neg_bact_OMP"/>
</dbReference>
<dbReference type="Gene3D" id="2.40.160.10">
    <property type="entry name" value="Porin"/>
    <property type="match status" value="1"/>
</dbReference>
<comment type="subcellular location">
    <subcellularLocation>
        <location evidence="1">Cell outer membrane</location>
        <topology evidence="1">Multi-pass membrane protein</topology>
    </subcellularLocation>
</comment>
<dbReference type="RefSeq" id="WP_250223098.1">
    <property type="nucleotide sequence ID" value="NZ_CP097762.1"/>
</dbReference>
<proteinExistence type="inferred from homology"/>
<evidence type="ECO:0000256" key="9">
    <source>
        <dbReference type="SAM" id="SignalP"/>
    </source>
</evidence>
<keyword evidence="6" id="KW-0813">Transport</keyword>
<evidence type="ECO:0000256" key="7">
    <source>
        <dbReference type="ARBA" id="ARBA00023136"/>
    </source>
</evidence>
<dbReference type="InterPro" id="IPR001897">
    <property type="entry name" value="Porin_gammaproteobac"/>
</dbReference>
<name>A0ABY4SUF0_9ENTR</name>
<dbReference type="PANTHER" id="PTHR34501:SF8">
    <property type="entry name" value="OUTER MEMBRANE PORIN N-RELATED"/>
    <property type="match status" value="1"/>
</dbReference>
<dbReference type="InterPro" id="IPR001702">
    <property type="entry name" value="Porin_Gram-ve"/>
</dbReference>
<dbReference type="InterPro" id="IPR023614">
    <property type="entry name" value="Porin_dom_sf"/>
</dbReference>
<keyword evidence="8" id="KW-0998">Cell outer membrane</keyword>
<evidence type="ECO:0000256" key="4">
    <source>
        <dbReference type="ARBA" id="ARBA00022692"/>
    </source>
</evidence>
<keyword evidence="7" id="KW-0472">Membrane</keyword>
<dbReference type="EMBL" id="CP097762">
    <property type="protein sequence ID" value="URJ24967.1"/>
    <property type="molecule type" value="Genomic_DNA"/>
</dbReference>
<evidence type="ECO:0000313" key="11">
    <source>
        <dbReference type="Proteomes" id="UP001056834"/>
    </source>
</evidence>
<dbReference type="CDD" id="cd00342">
    <property type="entry name" value="gram_neg_porins"/>
    <property type="match status" value="1"/>
</dbReference>
<feature type="chain" id="PRO_5045543094" evidence="9">
    <location>
        <begin position="22"/>
        <end position="373"/>
    </location>
</feature>
<comment type="similarity">
    <text evidence="2">Belongs to the Gram-negative porin family.</text>
</comment>
<evidence type="ECO:0000256" key="1">
    <source>
        <dbReference type="ARBA" id="ARBA00004571"/>
    </source>
</evidence>
<protein>
    <submittedName>
        <fullName evidence="10">Porin</fullName>
    </submittedName>
</protein>